<dbReference type="Proteomes" id="UP000183077">
    <property type="component" value="Unassembled WGS sequence"/>
</dbReference>
<organism evidence="2 4">
    <name type="scientific">Myroides marinus</name>
    <dbReference type="NCBI Taxonomy" id="703342"/>
    <lineage>
        <taxon>Bacteria</taxon>
        <taxon>Pseudomonadati</taxon>
        <taxon>Bacteroidota</taxon>
        <taxon>Flavobacteriia</taxon>
        <taxon>Flavobacteriales</taxon>
        <taxon>Flavobacteriaceae</taxon>
        <taxon>Myroides</taxon>
    </lineage>
</organism>
<dbReference type="EMBL" id="FNYS01000015">
    <property type="protein sequence ID" value="SEJ17258.1"/>
    <property type="molecule type" value="Genomic_DNA"/>
</dbReference>
<keyword evidence="1" id="KW-0732">Signal</keyword>
<dbReference type="PROSITE" id="PS51257">
    <property type="entry name" value="PROKAR_LIPOPROTEIN"/>
    <property type="match status" value="1"/>
</dbReference>
<dbReference type="EMBL" id="LQNU01000049">
    <property type="protein sequence ID" value="KZE81994.1"/>
    <property type="molecule type" value="Genomic_DNA"/>
</dbReference>
<evidence type="ECO:0008006" key="6">
    <source>
        <dbReference type="Google" id="ProtNLM"/>
    </source>
</evidence>
<dbReference type="GeneID" id="82257920"/>
<gene>
    <name evidence="2" type="ORF">AV926_07645</name>
    <name evidence="3" type="ORF">SAMN04488018_11527</name>
</gene>
<keyword evidence="4" id="KW-1185">Reference proteome</keyword>
<dbReference type="RefSeq" id="WP_038984580.1">
    <property type="nucleotide sequence ID" value="NZ_FNYS01000015.1"/>
</dbReference>
<proteinExistence type="predicted"/>
<evidence type="ECO:0000313" key="2">
    <source>
        <dbReference type="EMBL" id="KZE81994.1"/>
    </source>
</evidence>
<evidence type="ECO:0000313" key="4">
    <source>
        <dbReference type="Proteomes" id="UP000076630"/>
    </source>
</evidence>
<evidence type="ECO:0000313" key="3">
    <source>
        <dbReference type="EMBL" id="SEJ17258.1"/>
    </source>
</evidence>
<protein>
    <recommendedName>
        <fullName evidence="6">Lipocalin-like domain-containing protein</fullName>
    </recommendedName>
</protein>
<name>A0A161S966_9FLAO</name>
<accession>A0A161S966</accession>
<dbReference type="Proteomes" id="UP000076630">
    <property type="component" value="Unassembled WGS sequence"/>
</dbReference>
<sequence length="146" mass="16927">MKRLLSIATLLIAMIFTSCSSDSSITVKTYFGKWEADTVTFTDGTTKKYVELGTFERNETLEVFTDQHESAKLEQYYTDSLKPLVQLGSVNDDYIVLEKLQDKRRIQRVEQKTLHLVTQLMIDNKLQTVQVNYIRIGDPRDEEPKK</sequence>
<evidence type="ECO:0000256" key="1">
    <source>
        <dbReference type="SAM" id="SignalP"/>
    </source>
</evidence>
<reference evidence="3 5" key="2">
    <citation type="submission" date="2016-10" db="EMBL/GenBank/DDBJ databases">
        <authorList>
            <person name="de Groot N.N."/>
        </authorList>
    </citation>
    <scope>NUCLEOTIDE SEQUENCE [LARGE SCALE GENOMIC DNA]</scope>
    <source>
        <strain evidence="3 5">DSM 23048</strain>
    </source>
</reference>
<evidence type="ECO:0000313" key="5">
    <source>
        <dbReference type="Proteomes" id="UP000183077"/>
    </source>
</evidence>
<dbReference type="AlphaFoldDB" id="A0A161S966"/>
<feature type="chain" id="PRO_5015051626" description="Lipocalin-like domain-containing protein" evidence="1">
    <location>
        <begin position="21"/>
        <end position="146"/>
    </location>
</feature>
<reference evidence="2 4" key="1">
    <citation type="submission" date="2016-01" db="EMBL/GenBank/DDBJ databases">
        <title>Whole genome sequencing of Myroides marinus L41.</title>
        <authorList>
            <person name="Hong K.W."/>
        </authorList>
    </citation>
    <scope>NUCLEOTIDE SEQUENCE [LARGE SCALE GENOMIC DNA]</scope>
    <source>
        <strain evidence="2 4">L41</strain>
    </source>
</reference>
<dbReference type="OrthoDB" id="1143855at2"/>
<feature type="signal peptide" evidence="1">
    <location>
        <begin position="1"/>
        <end position="20"/>
    </location>
</feature>